<accession>A0A917G2S5</accession>
<evidence type="ECO:0000313" key="2">
    <source>
        <dbReference type="EMBL" id="GGG20158.1"/>
    </source>
</evidence>
<comment type="caution">
    <text evidence="2">The sequence shown here is derived from an EMBL/GenBank/DDBJ whole genome shotgun (WGS) entry which is preliminary data.</text>
</comment>
<dbReference type="Gene3D" id="3.40.50.12080">
    <property type="match status" value="1"/>
</dbReference>
<feature type="domain" description="Polysaccharide biosynthesis enzyme WcbI" evidence="1">
    <location>
        <begin position="23"/>
        <end position="226"/>
    </location>
</feature>
<evidence type="ECO:0000313" key="3">
    <source>
        <dbReference type="Proteomes" id="UP000654257"/>
    </source>
</evidence>
<keyword evidence="3" id="KW-1185">Reference proteome</keyword>
<name>A0A917G2S5_9NOCA</name>
<evidence type="ECO:0000259" key="1">
    <source>
        <dbReference type="Pfam" id="PF18588"/>
    </source>
</evidence>
<reference evidence="2" key="2">
    <citation type="submission" date="2020-09" db="EMBL/GenBank/DDBJ databases">
        <authorList>
            <person name="Sun Q."/>
            <person name="Sedlacek I."/>
        </authorList>
    </citation>
    <scope>NUCLEOTIDE SEQUENCE</scope>
    <source>
        <strain evidence="2">CCM 7905</strain>
    </source>
</reference>
<dbReference type="InterPro" id="IPR041307">
    <property type="entry name" value="WcbI"/>
</dbReference>
<sequence length="311" mass="34136">MDGRTRHYGEFYGIDDTADDRPLIVILGNCQAEALRVVLDAVADRPYRTMRIPPVHELTSGDVPHLRRAAGATSTLLTQPIRSGYRELPIGTDDVVAQLPAGATVVRWPVLRYAGLYPFQAIVRHPSDPSADPAVVPYHDLRTVSAWSHGRGADEPWDVELTADTIRRIGDASVAELARREARDTDVAVSDRLASFGADAAHTINHPGNGVLLLLAMRILAAMDVSAVEPTIDRVLLRSVMAPLEARVLRALGSDAPTRPMWRVGEDDVSADEVHRSQMAWYDEHPVFVTAAVERHRETMELLGLTVGDRV</sequence>
<protein>
    <recommendedName>
        <fullName evidence="1">Polysaccharide biosynthesis enzyme WcbI domain-containing protein</fullName>
    </recommendedName>
</protein>
<reference evidence="2" key="1">
    <citation type="journal article" date="2014" name="Int. J. Syst. Evol. Microbiol.">
        <title>Complete genome sequence of Corynebacterium casei LMG S-19264T (=DSM 44701T), isolated from a smear-ripened cheese.</title>
        <authorList>
            <consortium name="US DOE Joint Genome Institute (JGI-PGF)"/>
            <person name="Walter F."/>
            <person name="Albersmeier A."/>
            <person name="Kalinowski J."/>
            <person name="Ruckert C."/>
        </authorList>
    </citation>
    <scope>NUCLEOTIDE SEQUENCE</scope>
    <source>
        <strain evidence="2">CCM 7905</strain>
    </source>
</reference>
<proteinExistence type="predicted"/>
<dbReference type="AlphaFoldDB" id="A0A917G2S5"/>
<dbReference type="EMBL" id="BMCU01000004">
    <property type="protein sequence ID" value="GGG20158.1"/>
    <property type="molecule type" value="Genomic_DNA"/>
</dbReference>
<dbReference type="Pfam" id="PF18588">
    <property type="entry name" value="WcbI"/>
    <property type="match status" value="1"/>
</dbReference>
<gene>
    <name evidence="2" type="ORF">GCM10007304_37560</name>
</gene>
<dbReference type="Proteomes" id="UP000654257">
    <property type="component" value="Unassembled WGS sequence"/>
</dbReference>
<organism evidence="2 3">
    <name type="scientific">Rhodococcoides trifolii</name>
    <dbReference type="NCBI Taxonomy" id="908250"/>
    <lineage>
        <taxon>Bacteria</taxon>
        <taxon>Bacillati</taxon>
        <taxon>Actinomycetota</taxon>
        <taxon>Actinomycetes</taxon>
        <taxon>Mycobacteriales</taxon>
        <taxon>Nocardiaceae</taxon>
        <taxon>Rhodococcoides</taxon>
    </lineage>
</organism>